<keyword evidence="2" id="KW-0229">DNA integration</keyword>
<comment type="caution">
    <text evidence="4">The sequence shown here is derived from an EMBL/GenBank/DDBJ whole genome shotgun (WGS) entry which is preliminary data.</text>
</comment>
<dbReference type="Proteomes" id="UP000462362">
    <property type="component" value="Unassembled WGS sequence"/>
</dbReference>
<dbReference type="RefSeq" id="WP_155172192.1">
    <property type="nucleotide sequence ID" value="NZ_WNCA01000017.1"/>
</dbReference>
<name>A0A6I3S617_9BURK</name>
<dbReference type="EMBL" id="WNCL01000017">
    <property type="protein sequence ID" value="MTU43348.1"/>
    <property type="molecule type" value="Genomic_DNA"/>
</dbReference>
<dbReference type="CDD" id="cd00397">
    <property type="entry name" value="DNA_BRE_C"/>
    <property type="match status" value="1"/>
</dbReference>
<dbReference type="AlphaFoldDB" id="A0A6I3S617"/>
<evidence type="ECO:0000256" key="3">
    <source>
        <dbReference type="ARBA" id="ARBA00023172"/>
    </source>
</evidence>
<dbReference type="InterPro" id="IPR002104">
    <property type="entry name" value="Integrase_catalytic"/>
</dbReference>
<evidence type="ECO:0000313" key="4">
    <source>
        <dbReference type="EMBL" id="MTU43348.1"/>
    </source>
</evidence>
<dbReference type="SUPFAM" id="SSF56349">
    <property type="entry name" value="DNA breaking-rejoining enzymes"/>
    <property type="match status" value="1"/>
</dbReference>
<dbReference type="GO" id="GO:0006310">
    <property type="term" value="P:DNA recombination"/>
    <property type="evidence" value="ECO:0007669"/>
    <property type="project" value="UniProtKB-KW"/>
</dbReference>
<evidence type="ECO:0000313" key="5">
    <source>
        <dbReference type="Proteomes" id="UP000462362"/>
    </source>
</evidence>
<dbReference type="InterPro" id="IPR011010">
    <property type="entry name" value="DNA_brk_join_enz"/>
</dbReference>
<dbReference type="InterPro" id="IPR013762">
    <property type="entry name" value="Integrase-like_cat_sf"/>
</dbReference>
<reference evidence="4 5" key="1">
    <citation type="journal article" date="2019" name="Nat. Med.">
        <title>A library of human gut bacterial isolates paired with longitudinal multiomics data enables mechanistic microbiome research.</title>
        <authorList>
            <person name="Poyet M."/>
            <person name="Groussin M."/>
            <person name="Gibbons S.M."/>
            <person name="Avila-Pacheco J."/>
            <person name="Jiang X."/>
            <person name="Kearney S.M."/>
            <person name="Perrotta A.R."/>
            <person name="Berdy B."/>
            <person name="Zhao S."/>
            <person name="Lieberman T.D."/>
            <person name="Swanson P.K."/>
            <person name="Smith M."/>
            <person name="Roesemann S."/>
            <person name="Alexander J.E."/>
            <person name="Rich S.A."/>
            <person name="Livny J."/>
            <person name="Vlamakis H."/>
            <person name="Clish C."/>
            <person name="Bullock K."/>
            <person name="Deik A."/>
            <person name="Scott J."/>
            <person name="Pierce K.A."/>
            <person name="Xavier R.J."/>
            <person name="Alm E.J."/>
        </authorList>
    </citation>
    <scope>NUCLEOTIDE SEQUENCE [LARGE SCALE GENOMIC DNA]</scope>
    <source>
        <strain evidence="4 5">BIOML-A2</strain>
    </source>
</reference>
<dbReference type="GO" id="GO:0007059">
    <property type="term" value="P:chromosome segregation"/>
    <property type="evidence" value="ECO:0007669"/>
    <property type="project" value="UniProtKB-KW"/>
</dbReference>
<organism evidence="4 5">
    <name type="scientific">Parasutterella excrementihominis</name>
    <dbReference type="NCBI Taxonomy" id="487175"/>
    <lineage>
        <taxon>Bacteria</taxon>
        <taxon>Pseudomonadati</taxon>
        <taxon>Pseudomonadota</taxon>
        <taxon>Betaproteobacteria</taxon>
        <taxon>Burkholderiales</taxon>
        <taxon>Sutterellaceae</taxon>
        <taxon>Parasutterella</taxon>
    </lineage>
</organism>
<dbReference type="GO" id="GO:0003677">
    <property type="term" value="F:DNA binding"/>
    <property type="evidence" value="ECO:0007669"/>
    <property type="project" value="InterPro"/>
</dbReference>
<dbReference type="GO" id="GO:0015074">
    <property type="term" value="P:DNA integration"/>
    <property type="evidence" value="ECO:0007669"/>
    <property type="project" value="UniProtKB-KW"/>
</dbReference>
<sequence>MLNTNPNTSQKKNPALAYLSRLGSSRSVITISNCLKHIAVILGASDIETADWAKLKRNHWTEIKRTLTEKGCSGATQNLYLTAFKTVAKEAWTLDLIPQSSYLKIQALTGVKYERLPKDRSLTGKEACGLLTACDDGTNQGKRDKAMFALMLGCGLRRAEVVQLEMKDWDCCNRSFCFIGKGNKERRVFVPKKIDRIIDEWLMARGLEDGIFFPRICPGADKSKLLFRTMQPSSIYRILQKRAGLAELGKVRPHDLRRTFATRMLEQGCDLFILQRAMGHTSVATTSRYDYRGETSREEVCKHLDVFL</sequence>
<keyword evidence="3" id="KW-0233">DNA recombination</keyword>
<dbReference type="Pfam" id="PF00589">
    <property type="entry name" value="Phage_integrase"/>
    <property type="match status" value="1"/>
</dbReference>
<protein>
    <submittedName>
        <fullName evidence="4">Tyrosine-type recombinase/integrase</fullName>
    </submittedName>
</protein>
<accession>A0A6I3S617</accession>
<proteinExistence type="predicted"/>
<keyword evidence="1" id="KW-0159">Chromosome partition</keyword>
<gene>
    <name evidence="4" type="ORF">GMD42_06885</name>
</gene>
<dbReference type="Gene3D" id="1.10.443.10">
    <property type="entry name" value="Intergrase catalytic core"/>
    <property type="match status" value="1"/>
</dbReference>
<dbReference type="PANTHER" id="PTHR30349:SF81">
    <property type="entry name" value="TYROSINE RECOMBINASE XERC"/>
    <property type="match status" value="1"/>
</dbReference>
<dbReference type="PANTHER" id="PTHR30349">
    <property type="entry name" value="PHAGE INTEGRASE-RELATED"/>
    <property type="match status" value="1"/>
</dbReference>
<dbReference type="InterPro" id="IPR050090">
    <property type="entry name" value="Tyrosine_recombinase_XerCD"/>
</dbReference>
<evidence type="ECO:0000256" key="1">
    <source>
        <dbReference type="ARBA" id="ARBA00022829"/>
    </source>
</evidence>
<evidence type="ECO:0000256" key="2">
    <source>
        <dbReference type="ARBA" id="ARBA00022908"/>
    </source>
</evidence>
<dbReference type="PROSITE" id="PS51898">
    <property type="entry name" value="TYR_RECOMBINASE"/>
    <property type="match status" value="1"/>
</dbReference>